<evidence type="ECO:0000313" key="2">
    <source>
        <dbReference type="Proteomes" id="UP000018958"/>
    </source>
</evidence>
<dbReference type="Proteomes" id="UP000018958">
    <property type="component" value="Unassembled WGS sequence"/>
</dbReference>
<name>W2W0X8_PHYNI</name>
<accession>W2W0X8</accession>
<protein>
    <submittedName>
        <fullName evidence="1">Uncharacterized protein</fullName>
    </submittedName>
</protein>
<dbReference type="PANTHER" id="PTHR40866">
    <property type="entry name" value="BED-TYPE DOMAIN-CONTAINING PROTEIN"/>
    <property type="match status" value="1"/>
</dbReference>
<comment type="caution">
    <text evidence="1">The sequence shown here is derived from an EMBL/GenBank/DDBJ whole genome shotgun (WGS) entry which is preliminary data.</text>
</comment>
<dbReference type="PANTHER" id="PTHR40866:SF1">
    <property type="entry name" value="BED-TYPE DOMAIN-CONTAINING PROTEIN"/>
    <property type="match status" value="1"/>
</dbReference>
<dbReference type="AlphaFoldDB" id="W2W0X8"/>
<reference evidence="1 2" key="1">
    <citation type="submission" date="2013-11" db="EMBL/GenBank/DDBJ databases">
        <title>The Genome Sequence of Phytophthora parasitica CJ01A1.</title>
        <authorList>
            <consortium name="The Broad Institute Genomics Platform"/>
            <person name="Russ C."/>
            <person name="Tyler B."/>
            <person name="Panabieres F."/>
            <person name="Shan W."/>
            <person name="Tripathy S."/>
            <person name="Grunwald N."/>
            <person name="Machado M."/>
            <person name="Johnson C.S."/>
            <person name="Walker B."/>
            <person name="Young S.K."/>
            <person name="Zeng Q."/>
            <person name="Gargeya S."/>
            <person name="Fitzgerald M."/>
            <person name="Haas B."/>
            <person name="Abouelleil A."/>
            <person name="Allen A.W."/>
            <person name="Alvarado L."/>
            <person name="Arachchi H.M."/>
            <person name="Berlin A.M."/>
            <person name="Chapman S.B."/>
            <person name="Gainer-Dewar J."/>
            <person name="Goldberg J."/>
            <person name="Griggs A."/>
            <person name="Gujja S."/>
            <person name="Hansen M."/>
            <person name="Howarth C."/>
            <person name="Imamovic A."/>
            <person name="Ireland A."/>
            <person name="Larimer J."/>
            <person name="McCowan C."/>
            <person name="Murphy C."/>
            <person name="Pearson M."/>
            <person name="Poon T.W."/>
            <person name="Priest M."/>
            <person name="Roberts A."/>
            <person name="Saif S."/>
            <person name="Shea T."/>
            <person name="Sisk P."/>
            <person name="Sykes S."/>
            <person name="Wortman J."/>
            <person name="Nusbaum C."/>
            <person name="Birren B."/>
        </authorList>
    </citation>
    <scope>NUCLEOTIDE SEQUENCE [LARGE SCALE GENOMIC DNA]</scope>
    <source>
        <strain evidence="1 2">CJ01A1</strain>
    </source>
</reference>
<organism evidence="1 2">
    <name type="scientific">Phytophthora nicotianae CJ01A1</name>
    <dbReference type="NCBI Taxonomy" id="1317063"/>
    <lineage>
        <taxon>Eukaryota</taxon>
        <taxon>Sar</taxon>
        <taxon>Stramenopiles</taxon>
        <taxon>Oomycota</taxon>
        <taxon>Peronosporomycetes</taxon>
        <taxon>Peronosporales</taxon>
        <taxon>Peronosporaceae</taxon>
        <taxon>Phytophthora</taxon>
    </lineage>
</organism>
<dbReference type="EMBL" id="ANIX01003781">
    <property type="protein sequence ID" value="ETP04187.1"/>
    <property type="molecule type" value="Genomic_DNA"/>
</dbReference>
<gene>
    <name evidence="1" type="ORF">F441_18963</name>
</gene>
<evidence type="ECO:0000313" key="1">
    <source>
        <dbReference type="EMBL" id="ETP04187.1"/>
    </source>
</evidence>
<proteinExistence type="predicted"/>
<sequence length="115" mass="13226">MRGAVRSTRDAATKWMVRRRVPLSEQNSVRQTLPHNLSQMAEQPAQAQSTERTPCEYEQLDDIPQTSNIVERLFSSGHMVLCYVRNMIFSFTQEMILFLRVNDTFWVVTTVGACA</sequence>